<accession>A0A0S3TED6</accession>
<reference evidence="1" key="1">
    <citation type="journal article" date="2015" name="Sci. Rep.">
        <title>The power of single molecule real-time sequencing technology in the de novo assembly of a eukaryotic genome.</title>
        <authorList>
            <person name="Sakai H."/>
            <person name="Naito K."/>
            <person name="Ogiso-Tanaka E."/>
            <person name="Takahashi Y."/>
            <person name="Iseki K."/>
            <person name="Muto C."/>
            <person name="Satou K."/>
            <person name="Teruya K."/>
            <person name="Shiroma A."/>
            <person name="Shimoji M."/>
            <person name="Hirano T."/>
            <person name="Itoh T."/>
            <person name="Kaga A."/>
            <person name="Tomooka N."/>
        </authorList>
    </citation>
    <scope>NUCLEOTIDE SEQUENCE</scope>
</reference>
<protein>
    <submittedName>
        <fullName evidence="1">Uncharacterized protein</fullName>
    </submittedName>
</protein>
<dbReference type="AlphaFoldDB" id="A0A0S3TED6"/>
<evidence type="ECO:0000313" key="1">
    <source>
        <dbReference type="EMBL" id="BAU03479.1"/>
    </source>
</evidence>
<gene>
    <name evidence="1" type="primary">Vigan.UMG113500</name>
    <name evidence="1" type="ORF">VIGAN_UM113500</name>
</gene>
<organism evidence="1">
    <name type="scientific">Vigna angularis var. angularis</name>
    <dbReference type="NCBI Taxonomy" id="157739"/>
    <lineage>
        <taxon>Eukaryota</taxon>
        <taxon>Viridiplantae</taxon>
        <taxon>Streptophyta</taxon>
        <taxon>Embryophyta</taxon>
        <taxon>Tracheophyta</taxon>
        <taxon>Spermatophyta</taxon>
        <taxon>Magnoliopsida</taxon>
        <taxon>eudicotyledons</taxon>
        <taxon>Gunneridae</taxon>
        <taxon>Pentapetalae</taxon>
        <taxon>rosids</taxon>
        <taxon>fabids</taxon>
        <taxon>Fabales</taxon>
        <taxon>Fabaceae</taxon>
        <taxon>Papilionoideae</taxon>
        <taxon>50 kb inversion clade</taxon>
        <taxon>NPAAA clade</taxon>
        <taxon>indigoferoid/millettioid clade</taxon>
        <taxon>Phaseoleae</taxon>
        <taxon>Vigna</taxon>
    </lineage>
</organism>
<sequence>MRMFLLAGSMPRASNGQTCILFVLHPVPLVQSLCCLPTRRYMCGWLESYPSRPSSGGVGGSHRPARVPYWWRKSHLLRGTRVGTVLSDAVHYINSGLATRGPKESVAYLD</sequence>
<dbReference type="EMBL" id="AP015511">
    <property type="protein sequence ID" value="BAU03479.1"/>
    <property type="molecule type" value="Genomic_DNA"/>
</dbReference>
<name>A0A0S3TED6_PHAAN</name>
<proteinExistence type="predicted"/>